<dbReference type="Proteomes" id="UP001454036">
    <property type="component" value="Unassembled WGS sequence"/>
</dbReference>
<dbReference type="InterPro" id="IPR040404">
    <property type="entry name" value="Phylloplanin-like"/>
</dbReference>
<accession>A0AAV3P7D7</accession>
<dbReference type="EMBL" id="BAABME010001042">
    <property type="protein sequence ID" value="GAA0147173.1"/>
    <property type="molecule type" value="Genomic_DNA"/>
</dbReference>
<feature type="signal peptide" evidence="1">
    <location>
        <begin position="1"/>
        <end position="24"/>
    </location>
</feature>
<proteinExistence type="predicted"/>
<evidence type="ECO:0008006" key="4">
    <source>
        <dbReference type="Google" id="ProtNLM"/>
    </source>
</evidence>
<dbReference type="PANTHER" id="PTHR34458">
    <property type="entry name" value="POLLEN OLE E 1 ALLERGEN AND EXTENSIN FAMILY PROTEIN-RELATED"/>
    <property type="match status" value="1"/>
</dbReference>
<evidence type="ECO:0000256" key="1">
    <source>
        <dbReference type="SAM" id="SignalP"/>
    </source>
</evidence>
<name>A0AAV3P7D7_LITER</name>
<keyword evidence="3" id="KW-1185">Reference proteome</keyword>
<sequence>MASFKFIASIVFFVSLISAPIAQAQQGGLGDLLGGLGGNGSGVGLLGLINIIGNISCSLDGSSSVVNGVATPPFPNALVQLQCGGNVVSSARTNAEGMFSILLDPVLIALSKLLSACNTVMPTPLSTCNPKLPSDGRLVSGNLQLLETTVSGPLSIIKVVPRILKFVHNLN</sequence>
<reference evidence="2 3" key="1">
    <citation type="submission" date="2024-01" db="EMBL/GenBank/DDBJ databases">
        <title>The complete chloroplast genome sequence of Lithospermum erythrorhizon: insights into the phylogenetic relationship among Boraginaceae species and the maternal lineages of purple gromwells.</title>
        <authorList>
            <person name="Okada T."/>
            <person name="Watanabe K."/>
        </authorList>
    </citation>
    <scope>NUCLEOTIDE SEQUENCE [LARGE SCALE GENOMIC DNA]</scope>
</reference>
<dbReference type="AlphaFoldDB" id="A0AAV3P7D7"/>
<evidence type="ECO:0000313" key="3">
    <source>
        <dbReference type="Proteomes" id="UP001454036"/>
    </source>
</evidence>
<protein>
    <recommendedName>
        <fullName evidence="4">Phylloplanin</fullName>
    </recommendedName>
</protein>
<evidence type="ECO:0000313" key="2">
    <source>
        <dbReference type="EMBL" id="GAA0147173.1"/>
    </source>
</evidence>
<organism evidence="2 3">
    <name type="scientific">Lithospermum erythrorhizon</name>
    <name type="common">Purple gromwell</name>
    <name type="synonym">Lithospermum officinale var. erythrorhizon</name>
    <dbReference type="NCBI Taxonomy" id="34254"/>
    <lineage>
        <taxon>Eukaryota</taxon>
        <taxon>Viridiplantae</taxon>
        <taxon>Streptophyta</taxon>
        <taxon>Embryophyta</taxon>
        <taxon>Tracheophyta</taxon>
        <taxon>Spermatophyta</taxon>
        <taxon>Magnoliopsida</taxon>
        <taxon>eudicotyledons</taxon>
        <taxon>Gunneridae</taxon>
        <taxon>Pentapetalae</taxon>
        <taxon>asterids</taxon>
        <taxon>lamiids</taxon>
        <taxon>Boraginales</taxon>
        <taxon>Boraginaceae</taxon>
        <taxon>Boraginoideae</taxon>
        <taxon>Lithospermeae</taxon>
        <taxon>Lithospermum</taxon>
    </lineage>
</organism>
<keyword evidence="1" id="KW-0732">Signal</keyword>
<gene>
    <name evidence="2" type="ORF">LIER_06939</name>
</gene>
<comment type="caution">
    <text evidence="2">The sequence shown here is derived from an EMBL/GenBank/DDBJ whole genome shotgun (WGS) entry which is preliminary data.</text>
</comment>
<dbReference type="PANTHER" id="PTHR34458:SF5">
    <property type="entry name" value="POLLEN OLE E 1 ALLERGEN AND EXTENSIN FAMILY PROTEIN"/>
    <property type="match status" value="1"/>
</dbReference>
<feature type="chain" id="PRO_5043741370" description="Phylloplanin" evidence="1">
    <location>
        <begin position="25"/>
        <end position="171"/>
    </location>
</feature>